<dbReference type="RefSeq" id="WP_164506971.1">
    <property type="nucleotide sequence ID" value="NZ_JBHTOP010000026.1"/>
</dbReference>
<dbReference type="InterPro" id="IPR036397">
    <property type="entry name" value="RNaseH_sf"/>
</dbReference>
<keyword evidence="2" id="KW-0540">Nuclease</keyword>
<dbReference type="GO" id="GO:0004527">
    <property type="term" value="F:exonuclease activity"/>
    <property type="evidence" value="ECO:0007669"/>
    <property type="project" value="UniProtKB-KW"/>
</dbReference>
<keyword evidence="2" id="KW-0269">Exonuclease</keyword>
<dbReference type="InterPro" id="IPR001357">
    <property type="entry name" value="BRCT_dom"/>
</dbReference>
<dbReference type="Gene3D" id="3.30.420.10">
    <property type="entry name" value="Ribonuclease H-like superfamily/Ribonuclease H"/>
    <property type="match status" value="1"/>
</dbReference>
<reference evidence="3" key="1">
    <citation type="journal article" date="2019" name="Int. J. Syst. Evol. Microbiol.">
        <title>The Global Catalogue of Microorganisms (GCM) 10K type strain sequencing project: providing services to taxonomists for standard genome sequencing and annotation.</title>
        <authorList>
            <consortium name="The Broad Institute Genomics Platform"/>
            <consortium name="The Broad Institute Genome Sequencing Center for Infectious Disease"/>
            <person name="Wu L."/>
            <person name="Ma J."/>
        </authorList>
    </citation>
    <scope>NUCLEOTIDE SEQUENCE [LARGE SCALE GENOMIC DNA]</scope>
    <source>
        <strain evidence="3">CCM 8896</strain>
    </source>
</reference>
<dbReference type="CDD" id="cd17748">
    <property type="entry name" value="BRCT_DNA_ligase_like"/>
    <property type="match status" value="1"/>
</dbReference>
<proteinExistence type="predicted"/>
<dbReference type="Gene3D" id="3.40.50.10190">
    <property type="entry name" value="BRCT domain"/>
    <property type="match status" value="1"/>
</dbReference>
<dbReference type="SUPFAM" id="SSF52113">
    <property type="entry name" value="BRCT domain"/>
    <property type="match status" value="1"/>
</dbReference>
<keyword evidence="2" id="KW-0378">Hydrolase</keyword>
<keyword evidence="3" id="KW-1185">Reference proteome</keyword>
<dbReference type="PANTHER" id="PTHR30231">
    <property type="entry name" value="DNA POLYMERASE III SUBUNIT EPSILON"/>
    <property type="match status" value="1"/>
</dbReference>
<dbReference type="InterPro" id="IPR036420">
    <property type="entry name" value="BRCT_dom_sf"/>
</dbReference>
<accession>A0ABW4JBS1</accession>
<dbReference type="PANTHER" id="PTHR30231:SF41">
    <property type="entry name" value="DNA POLYMERASE III SUBUNIT EPSILON"/>
    <property type="match status" value="1"/>
</dbReference>
<dbReference type="Proteomes" id="UP001597267">
    <property type="component" value="Unassembled WGS sequence"/>
</dbReference>
<dbReference type="InterPro" id="IPR013520">
    <property type="entry name" value="Ribonucl_H"/>
</dbReference>
<dbReference type="CDD" id="cd06127">
    <property type="entry name" value="DEDDh"/>
    <property type="match status" value="1"/>
</dbReference>
<organism evidence="2 3">
    <name type="scientific">Agrilactobacillus yilanensis</name>
    <dbReference type="NCBI Taxonomy" id="2485997"/>
    <lineage>
        <taxon>Bacteria</taxon>
        <taxon>Bacillati</taxon>
        <taxon>Bacillota</taxon>
        <taxon>Bacilli</taxon>
        <taxon>Lactobacillales</taxon>
        <taxon>Lactobacillaceae</taxon>
        <taxon>Agrilactobacillus</taxon>
    </lineage>
</organism>
<evidence type="ECO:0000313" key="3">
    <source>
        <dbReference type="Proteomes" id="UP001597267"/>
    </source>
</evidence>
<comment type="caution">
    <text evidence="2">The sequence shown here is derived from an EMBL/GenBank/DDBJ whole genome shotgun (WGS) entry which is preliminary data.</text>
</comment>
<dbReference type="Pfam" id="PF00929">
    <property type="entry name" value="RNase_T"/>
    <property type="match status" value="1"/>
</dbReference>
<sequence length="303" mass="34077">MTRNRGKACLMFPESYTMIDLETTGYSPKYDRVLEVSAVKVISGRQDSTLSTLVRYPDDNSVPEYSTQLTGITEDMIITNGEGIDRAMRLFDTFLGDDLIVGYNVSFDIGFLYDTYKLLSMRDLNNNYVDVLSLARRFWPTEKHNRLADVIQRIGLEHEQVHRGLADCEDQIAVLNYIQTNADETILAPHKHTPSKKIDYKALSTEVTEFNEAHPFFGKNVCFTGALSIKRAEAAQLITDVGGKAQSSVTKQTDYLVVGDVDYIASVKNGVTGKMKKAQEYIALGQELKVIPEPVFLDFMNQE</sequence>
<dbReference type="SUPFAM" id="SSF53098">
    <property type="entry name" value="Ribonuclease H-like"/>
    <property type="match status" value="1"/>
</dbReference>
<feature type="domain" description="BRCT" evidence="1">
    <location>
        <begin position="211"/>
        <end position="303"/>
    </location>
</feature>
<evidence type="ECO:0000313" key="2">
    <source>
        <dbReference type="EMBL" id="MFD1672890.1"/>
    </source>
</evidence>
<dbReference type="PROSITE" id="PS50172">
    <property type="entry name" value="BRCT"/>
    <property type="match status" value="1"/>
</dbReference>
<dbReference type="InterPro" id="IPR012337">
    <property type="entry name" value="RNaseH-like_sf"/>
</dbReference>
<dbReference type="SMART" id="SM00479">
    <property type="entry name" value="EXOIII"/>
    <property type="match status" value="1"/>
</dbReference>
<protein>
    <submittedName>
        <fullName evidence="2">Exonuclease domain-containing protein</fullName>
    </submittedName>
</protein>
<dbReference type="EMBL" id="JBHTOP010000026">
    <property type="protein sequence ID" value="MFD1672890.1"/>
    <property type="molecule type" value="Genomic_DNA"/>
</dbReference>
<name>A0ABW4JBS1_9LACO</name>
<evidence type="ECO:0000259" key="1">
    <source>
        <dbReference type="PROSITE" id="PS50172"/>
    </source>
</evidence>
<dbReference type="Pfam" id="PF00533">
    <property type="entry name" value="BRCT"/>
    <property type="match status" value="1"/>
</dbReference>
<gene>
    <name evidence="2" type="ORF">ACFQ5M_12340</name>
</gene>